<dbReference type="EMBL" id="JAWDGP010003406">
    <property type="protein sequence ID" value="KAK3774517.1"/>
    <property type="molecule type" value="Genomic_DNA"/>
</dbReference>
<protein>
    <submittedName>
        <fullName evidence="1">Uncharacterized protein</fullName>
    </submittedName>
</protein>
<proteinExistence type="predicted"/>
<keyword evidence="2" id="KW-1185">Reference proteome</keyword>
<organism evidence="1 2">
    <name type="scientific">Elysia crispata</name>
    <name type="common">lettuce slug</name>
    <dbReference type="NCBI Taxonomy" id="231223"/>
    <lineage>
        <taxon>Eukaryota</taxon>
        <taxon>Metazoa</taxon>
        <taxon>Spiralia</taxon>
        <taxon>Lophotrochozoa</taxon>
        <taxon>Mollusca</taxon>
        <taxon>Gastropoda</taxon>
        <taxon>Heterobranchia</taxon>
        <taxon>Euthyneura</taxon>
        <taxon>Panpulmonata</taxon>
        <taxon>Sacoglossa</taxon>
        <taxon>Placobranchoidea</taxon>
        <taxon>Plakobranchidae</taxon>
        <taxon>Elysia</taxon>
    </lineage>
</organism>
<sequence>MDLPQAPGHGTVSTPERQRTLKLAPGISLNYVEIKARWNIGLFLYENVMFKERKGVLFTSADFVFVFSMKSMIKTFLYSHAD</sequence>
<dbReference type="Proteomes" id="UP001283361">
    <property type="component" value="Unassembled WGS sequence"/>
</dbReference>
<evidence type="ECO:0000313" key="2">
    <source>
        <dbReference type="Proteomes" id="UP001283361"/>
    </source>
</evidence>
<accession>A0AAE0ZSF1</accession>
<gene>
    <name evidence="1" type="ORF">RRG08_049453</name>
</gene>
<evidence type="ECO:0000313" key="1">
    <source>
        <dbReference type="EMBL" id="KAK3774517.1"/>
    </source>
</evidence>
<name>A0AAE0ZSF1_9GAST</name>
<dbReference type="AlphaFoldDB" id="A0AAE0ZSF1"/>
<comment type="caution">
    <text evidence="1">The sequence shown here is derived from an EMBL/GenBank/DDBJ whole genome shotgun (WGS) entry which is preliminary data.</text>
</comment>
<reference evidence="1" key="1">
    <citation type="journal article" date="2023" name="G3 (Bethesda)">
        <title>A reference genome for the long-term kleptoplast-retaining sea slug Elysia crispata morphotype clarki.</title>
        <authorList>
            <person name="Eastman K.E."/>
            <person name="Pendleton A.L."/>
            <person name="Shaikh M.A."/>
            <person name="Suttiyut T."/>
            <person name="Ogas R."/>
            <person name="Tomko P."/>
            <person name="Gavelis G."/>
            <person name="Widhalm J.R."/>
            <person name="Wisecaver J.H."/>
        </authorList>
    </citation>
    <scope>NUCLEOTIDE SEQUENCE</scope>
    <source>
        <strain evidence="1">ECLA1</strain>
    </source>
</reference>